<comment type="subcellular location">
    <subcellularLocation>
        <location evidence="1">Cell membrane</location>
        <topology evidence="1">Multi-pass membrane protein</topology>
    </subcellularLocation>
    <subcellularLocation>
        <location evidence="10">Membrane</location>
        <topology evidence="10">Multi-pass membrane protein</topology>
    </subcellularLocation>
</comment>
<evidence type="ECO:0000313" key="13">
    <source>
        <dbReference type="EMBL" id="OMO60781.1"/>
    </source>
</evidence>
<gene>
    <name evidence="13" type="ORF">CCACVL1_23880</name>
</gene>
<dbReference type="EMBL" id="AWWV01013644">
    <property type="protein sequence ID" value="OMO60781.1"/>
    <property type="molecule type" value="Genomic_DNA"/>
</dbReference>
<keyword evidence="8 10" id="KW-0406">Ion transport</keyword>
<feature type="transmembrane region" description="Helical" evidence="10">
    <location>
        <begin position="219"/>
        <end position="238"/>
    </location>
</feature>
<evidence type="ECO:0000313" key="14">
    <source>
        <dbReference type="Proteomes" id="UP000188268"/>
    </source>
</evidence>
<comment type="similarity">
    <text evidence="2 10">Belongs to the HAK/KUP transporter (TC 2.A.72.3) family.</text>
</comment>
<dbReference type="NCBIfam" id="TIGR00794">
    <property type="entry name" value="kup"/>
    <property type="match status" value="1"/>
</dbReference>
<dbReference type="GO" id="GO:0015079">
    <property type="term" value="F:potassium ion transmembrane transporter activity"/>
    <property type="evidence" value="ECO:0007669"/>
    <property type="project" value="UniProtKB-UniRule"/>
</dbReference>
<dbReference type="InterPro" id="IPR053952">
    <property type="entry name" value="K_trans_C"/>
</dbReference>
<keyword evidence="6 10" id="KW-0630">Potassium</keyword>
<feature type="transmembrane region" description="Helical" evidence="10">
    <location>
        <begin position="297"/>
        <end position="315"/>
    </location>
</feature>
<accession>A0A1R3GRT9</accession>
<dbReference type="PANTHER" id="PTHR30540">
    <property type="entry name" value="OSMOTIC STRESS POTASSIUM TRANSPORTER"/>
    <property type="match status" value="1"/>
</dbReference>
<feature type="transmembrane region" description="Helical" evidence="10">
    <location>
        <begin position="58"/>
        <end position="78"/>
    </location>
</feature>
<feature type="transmembrane region" description="Helical" evidence="10">
    <location>
        <begin position="367"/>
        <end position="387"/>
    </location>
</feature>
<keyword evidence="5 10" id="KW-0812">Transmembrane</keyword>
<evidence type="ECO:0000256" key="10">
    <source>
        <dbReference type="RuleBase" id="RU321113"/>
    </source>
</evidence>
<keyword evidence="9 10" id="KW-0472">Membrane</keyword>
<reference evidence="13 14" key="1">
    <citation type="submission" date="2013-09" db="EMBL/GenBank/DDBJ databases">
        <title>Corchorus capsularis genome sequencing.</title>
        <authorList>
            <person name="Alam M."/>
            <person name="Haque M.S."/>
            <person name="Islam M.S."/>
            <person name="Emdad E.M."/>
            <person name="Islam M.M."/>
            <person name="Ahmed B."/>
            <person name="Halim A."/>
            <person name="Hossen Q.M.M."/>
            <person name="Hossain M.Z."/>
            <person name="Ahmed R."/>
            <person name="Khan M.M."/>
            <person name="Islam R."/>
            <person name="Rashid M.M."/>
            <person name="Khan S.A."/>
            <person name="Rahman M.S."/>
            <person name="Alam M."/>
        </authorList>
    </citation>
    <scope>NUCLEOTIDE SEQUENCE [LARGE SCALE GENOMIC DNA]</scope>
    <source>
        <strain evidence="14">cv. CVL-1</strain>
        <tissue evidence="13">Whole seedling</tissue>
    </source>
</reference>
<keyword evidence="14" id="KW-1185">Reference proteome</keyword>
<proteinExistence type="inferred from homology"/>
<dbReference type="AlphaFoldDB" id="A0A1R3GRT9"/>
<dbReference type="Pfam" id="PF22776">
    <property type="entry name" value="K_trans_C"/>
    <property type="match status" value="1"/>
</dbReference>
<evidence type="ECO:0000256" key="4">
    <source>
        <dbReference type="ARBA" id="ARBA00022538"/>
    </source>
</evidence>
<evidence type="ECO:0000256" key="3">
    <source>
        <dbReference type="ARBA" id="ARBA00022448"/>
    </source>
</evidence>
<feature type="transmembrane region" description="Helical" evidence="10">
    <location>
        <begin position="98"/>
        <end position="116"/>
    </location>
</feature>
<sequence>MAGQQEAALALTEVAVVSDSASGNGHHFDTLHFPLDTTAVASQSGHNKDTGIWSNLILAYKTLGVVFGGLVTSPLYVYPSMPFPKSPTEEDYLGLYSIMFWTLTLIGIVKYACIALQADDHGEGGTFAVYSLLCRKMNIGILSSKHSDLNSNPSRPVLHEGIKGKSRLAKLFERSIVARRLLLFIAMLGTCMLIGDGILTPAISVLSAMNGLKAPFPSVSNSLVEALSAVVLFVLFLLQKFGTSRVSFLFSPIMGAWTLCTPIVGVYSIIHYYPGIFKALSPHYIIHFFRNNEKDGWVMLGGTILCITGSEAMFADLGHFSRSSIQIAFLFTIYPSLVLTYAGQTAYLIKNPNDHLDGFYKFIPKAVYWPIFIIATLAAIVASQSLISATFSVIKQSVVLDYFPRVKVVHTSSKKEGEVYSPEINYILMVFCVAVILIFGDGQDIGNAFGVVVSLVMLITTILLTLVMIIIWRTPLLLVALYFFTFFTMEGVYVSAVLTKLPEGGWIPFAISMVLALIMFGWYYGRQRKIEYELTHKIDLERLQILLSNPTVQRVPGLCFFYTNIQNGLTPILGHYIKNMRSLHKVTIFTTLRYLLVPKVAPQERIVVKKLGLKGVYACVIQYGYADSLNLEGDDFVSQVTASLRVHIENSSTCLPSDPSQVQEEISELREAKMAGVIHVRGKARFYIGKNTTLFDRIMLAFYEALHNNCRSALPALGVPLPQRLEVGMFYEA</sequence>
<evidence type="ECO:0000256" key="9">
    <source>
        <dbReference type="ARBA" id="ARBA00023136"/>
    </source>
</evidence>
<dbReference type="InterPro" id="IPR053951">
    <property type="entry name" value="K_trans_N"/>
</dbReference>
<dbReference type="OMA" id="MLLLWKW"/>
<evidence type="ECO:0000256" key="6">
    <source>
        <dbReference type="ARBA" id="ARBA00022958"/>
    </source>
</evidence>
<dbReference type="InterPro" id="IPR003855">
    <property type="entry name" value="K+_transporter"/>
</dbReference>
<keyword evidence="3" id="KW-0813">Transport</keyword>
<comment type="caution">
    <text evidence="13">The sequence shown here is derived from an EMBL/GenBank/DDBJ whole genome shotgun (WGS) entry which is preliminary data.</text>
</comment>
<evidence type="ECO:0000259" key="12">
    <source>
        <dbReference type="Pfam" id="PF22776"/>
    </source>
</evidence>
<feature type="transmembrane region" description="Helical" evidence="10">
    <location>
        <begin position="505"/>
        <end position="524"/>
    </location>
</feature>
<feature type="transmembrane region" description="Helical" evidence="10">
    <location>
        <begin position="181"/>
        <end position="199"/>
    </location>
</feature>
<dbReference type="GO" id="GO:0005886">
    <property type="term" value="C:plasma membrane"/>
    <property type="evidence" value="ECO:0007669"/>
    <property type="project" value="UniProtKB-SubCell"/>
</dbReference>
<evidence type="ECO:0000256" key="1">
    <source>
        <dbReference type="ARBA" id="ARBA00004651"/>
    </source>
</evidence>
<keyword evidence="4 10" id="KW-0633">Potassium transport</keyword>
<evidence type="ECO:0000256" key="2">
    <source>
        <dbReference type="ARBA" id="ARBA00008440"/>
    </source>
</evidence>
<dbReference type="STRING" id="210143.A0A1R3GRT9"/>
<feature type="domain" description="K+ potassium transporter C-terminal" evidence="12">
    <location>
        <begin position="556"/>
        <end position="731"/>
    </location>
</feature>
<dbReference type="Gramene" id="OMO60781">
    <property type="protein sequence ID" value="OMO60781"/>
    <property type="gene ID" value="CCACVL1_23880"/>
</dbReference>
<evidence type="ECO:0000256" key="5">
    <source>
        <dbReference type="ARBA" id="ARBA00022692"/>
    </source>
</evidence>
<dbReference type="Proteomes" id="UP000188268">
    <property type="component" value="Unassembled WGS sequence"/>
</dbReference>
<feature type="transmembrane region" description="Helical" evidence="10">
    <location>
        <begin position="250"/>
        <end position="273"/>
    </location>
</feature>
<dbReference type="OrthoDB" id="504708at2759"/>
<evidence type="ECO:0000256" key="7">
    <source>
        <dbReference type="ARBA" id="ARBA00022989"/>
    </source>
</evidence>
<keyword evidence="7 10" id="KW-1133">Transmembrane helix</keyword>
<protein>
    <recommendedName>
        <fullName evidence="10">Potassium transporter</fullName>
    </recommendedName>
</protein>
<feature type="transmembrane region" description="Helical" evidence="10">
    <location>
        <begin position="327"/>
        <end position="347"/>
    </location>
</feature>
<dbReference type="PANTHER" id="PTHR30540:SF13">
    <property type="entry name" value="POTASSIUM TRANSPORTER 17-RELATED"/>
    <property type="match status" value="1"/>
</dbReference>
<name>A0A1R3GRT9_COCAP</name>
<feature type="transmembrane region" description="Helical" evidence="10">
    <location>
        <begin position="448"/>
        <end position="472"/>
    </location>
</feature>
<organism evidence="13 14">
    <name type="scientific">Corchorus capsularis</name>
    <name type="common">Jute</name>
    <dbReference type="NCBI Taxonomy" id="210143"/>
    <lineage>
        <taxon>Eukaryota</taxon>
        <taxon>Viridiplantae</taxon>
        <taxon>Streptophyta</taxon>
        <taxon>Embryophyta</taxon>
        <taxon>Tracheophyta</taxon>
        <taxon>Spermatophyta</taxon>
        <taxon>Magnoliopsida</taxon>
        <taxon>eudicotyledons</taxon>
        <taxon>Gunneridae</taxon>
        <taxon>Pentapetalae</taxon>
        <taxon>rosids</taxon>
        <taxon>malvids</taxon>
        <taxon>Malvales</taxon>
        <taxon>Malvaceae</taxon>
        <taxon>Grewioideae</taxon>
        <taxon>Apeibeae</taxon>
        <taxon>Corchorus</taxon>
    </lineage>
</organism>
<comment type="function">
    <text evidence="10">Potassium transporter.</text>
</comment>
<evidence type="ECO:0000259" key="11">
    <source>
        <dbReference type="Pfam" id="PF02705"/>
    </source>
</evidence>
<evidence type="ECO:0000256" key="8">
    <source>
        <dbReference type="ARBA" id="ARBA00023065"/>
    </source>
</evidence>
<feature type="transmembrane region" description="Helical" evidence="10">
    <location>
        <begin position="479"/>
        <end position="499"/>
    </location>
</feature>
<feature type="domain" description="K+ potassium transporter integral membrane" evidence="11">
    <location>
        <begin position="59"/>
        <end position="542"/>
    </location>
</feature>
<dbReference type="Pfam" id="PF02705">
    <property type="entry name" value="K_trans"/>
    <property type="match status" value="1"/>
</dbReference>
<feature type="transmembrane region" description="Helical" evidence="10">
    <location>
        <begin position="424"/>
        <end position="442"/>
    </location>
</feature>